<dbReference type="EMBL" id="JAVDQY010000004">
    <property type="protein sequence ID" value="MDR6528271.1"/>
    <property type="molecule type" value="Genomic_DNA"/>
</dbReference>
<feature type="domain" description="DUF4145" evidence="1">
    <location>
        <begin position="103"/>
        <end position="189"/>
    </location>
</feature>
<dbReference type="Proteomes" id="UP001184861">
    <property type="component" value="Unassembled WGS sequence"/>
</dbReference>
<comment type="caution">
    <text evidence="2">The sequence shown here is derived from an EMBL/GenBank/DDBJ whole genome shotgun (WGS) entry which is preliminary data.</text>
</comment>
<protein>
    <recommendedName>
        <fullName evidence="1">DUF4145 domain-containing protein</fullName>
    </recommendedName>
</protein>
<reference evidence="2" key="1">
    <citation type="submission" date="2023-07" db="EMBL/GenBank/DDBJ databases">
        <title>Sorghum-associated microbial communities from plants grown in Nebraska, USA.</title>
        <authorList>
            <person name="Schachtman D."/>
        </authorList>
    </citation>
    <scope>NUCLEOTIDE SEQUENCE</scope>
    <source>
        <strain evidence="2">DS2360</strain>
    </source>
</reference>
<proteinExistence type="predicted"/>
<evidence type="ECO:0000259" key="1">
    <source>
        <dbReference type="Pfam" id="PF13643"/>
    </source>
</evidence>
<dbReference type="InterPro" id="IPR025285">
    <property type="entry name" value="DUF4145"/>
</dbReference>
<organism evidence="2 3">
    <name type="scientific">Chryseobacterium rhizosphaerae</name>
    <dbReference type="NCBI Taxonomy" id="395937"/>
    <lineage>
        <taxon>Bacteria</taxon>
        <taxon>Pseudomonadati</taxon>
        <taxon>Bacteroidota</taxon>
        <taxon>Flavobacteriia</taxon>
        <taxon>Flavobacteriales</taxon>
        <taxon>Weeksellaceae</taxon>
        <taxon>Chryseobacterium group</taxon>
        <taxon>Chryseobacterium</taxon>
    </lineage>
</organism>
<evidence type="ECO:0000313" key="2">
    <source>
        <dbReference type="EMBL" id="MDR6528271.1"/>
    </source>
</evidence>
<evidence type="ECO:0000313" key="3">
    <source>
        <dbReference type="Proteomes" id="UP001184861"/>
    </source>
</evidence>
<accession>A0AAE4C370</accession>
<dbReference type="RefSeq" id="WP_309947549.1">
    <property type="nucleotide sequence ID" value="NZ_JAVDQY010000004.1"/>
</dbReference>
<name>A0AAE4C370_9FLAO</name>
<sequence length="291" mass="34181">MVKDYCPFCCRNTNHSSLFKKTINSSQNDDFYWSKDYEIIQCNGCDNIQFRTVYEDESMRDYDEFRGEIYYEDKDYFPKNLLRHNSINYAHEIPVKIRIVYFETVEALKNKIYLLAGVGLRAVIEAICLEQNIPGRNLEIKINKLVQNNLITKKDASLLHSIRFLGNDSVHEMAVPNEQKLRIALDIIESLLKNLYLIDIDANKHLDTMISNYDDFKRLIIKKFVPVPQHEEKSLREVLGKDFRRIEQTYIPNFTQELVDDINNNVITFISIGQIQNSSVENTPVQHFKKN</sequence>
<dbReference type="Pfam" id="PF13643">
    <property type="entry name" value="DUF4145"/>
    <property type="match status" value="1"/>
</dbReference>
<dbReference type="AlphaFoldDB" id="A0AAE4C370"/>
<gene>
    <name evidence="2" type="ORF">J2787_003690</name>
</gene>